<keyword evidence="1" id="KW-0472">Membrane</keyword>
<reference evidence="2 3" key="1">
    <citation type="submission" date="2023-09" db="EMBL/GenBank/DDBJ databases">
        <authorList>
            <person name="Rey-Velasco X."/>
        </authorList>
    </citation>
    <scope>NUCLEOTIDE SEQUENCE [LARGE SCALE GENOMIC DNA]</scope>
    <source>
        <strain evidence="2 3">W332</strain>
    </source>
</reference>
<feature type="transmembrane region" description="Helical" evidence="1">
    <location>
        <begin position="54"/>
        <end position="74"/>
    </location>
</feature>
<feature type="transmembrane region" description="Helical" evidence="1">
    <location>
        <begin position="86"/>
        <end position="107"/>
    </location>
</feature>
<sequence length="244" mass="28435">MVINKVIKVSLICLSVLFVYLQIIQSEYYADLIKTILFLGLTSLFLFDKECDCIFFKLFLLLYTVGQILSFATWYIEIDYTNDIDYIYYVANSLYILSYILLIWQILSRLNLREIVSKYYIAIAVLIILDIFCVSIVSATTEGVLGFYEYTLEFLYNGVIMALLSVSMINFMHRDDKRSINMLMASIFIVFSEIIQLAYFYVAEYPELNIISSIFLVFAFTLLYLTAKLENEEPVDFLEKSLEA</sequence>
<dbReference type="EMBL" id="JAVRIA010000001">
    <property type="protein sequence ID" value="MDT0557530.1"/>
    <property type="molecule type" value="Genomic_DNA"/>
</dbReference>
<feature type="transmembrane region" description="Helical" evidence="1">
    <location>
        <begin position="119"/>
        <end position="139"/>
    </location>
</feature>
<proteinExistence type="predicted"/>
<evidence type="ECO:0000313" key="3">
    <source>
        <dbReference type="Proteomes" id="UP001259492"/>
    </source>
</evidence>
<dbReference type="Proteomes" id="UP001259492">
    <property type="component" value="Unassembled WGS sequence"/>
</dbReference>
<keyword evidence="1" id="KW-1133">Transmembrane helix</keyword>
<feature type="transmembrane region" description="Helical" evidence="1">
    <location>
        <begin position="7"/>
        <end position="23"/>
    </location>
</feature>
<evidence type="ECO:0000313" key="2">
    <source>
        <dbReference type="EMBL" id="MDT0557530.1"/>
    </source>
</evidence>
<comment type="caution">
    <text evidence="2">The sequence shown here is derived from an EMBL/GenBank/DDBJ whole genome shotgun (WGS) entry which is preliminary data.</text>
</comment>
<feature type="transmembrane region" description="Helical" evidence="1">
    <location>
        <begin position="208"/>
        <end position="227"/>
    </location>
</feature>
<accession>A0ABU2YJY3</accession>
<gene>
    <name evidence="2" type="ORF">RM697_02645</name>
</gene>
<keyword evidence="1" id="KW-0812">Transmembrane</keyword>
<feature type="transmembrane region" description="Helical" evidence="1">
    <location>
        <begin position="154"/>
        <end position="171"/>
    </location>
</feature>
<protein>
    <submittedName>
        <fullName evidence="2">Uncharacterized protein</fullName>
    </submittedName>
</protein>
<feature type="transmembrane region" description="Helical" evidence="1">
    <location>
        <begin position="183"/>
        <end position="202"/>
    </location>
</feature>
<feature type="transmembrane region" description="Helical" evidence="1">
    <location>
        <begin position="29"/>
        <end position="47"/>
    </location>
</feature>
<name>A0ABU2YJY3_9FLAO</name>
<evidence type="ECO:0000256" key="1">
    <source>
        <dbReference type="SAM" id="Phobius"/>
    </source>
</evidence>
<organism evidence="2 3">
    <name type="scientific">Microcosmobacter mediterraneus</name>
    <dbReference type="NCBI Taxonomy" id="3075607"/>
    <lineage>
        <taxon>Bacteria</taxon>
        <taxon>Pseudomonadati</taxon>
        <taxon>Bacteroidota</taxon>
        <taxon>Flavobacteriia</taxon>
        <taxon>Flavobacteriales</taxon>
        <taxon>Flavobacteriaceae</taxon>
        <taxon>Microcosmobacter</taxon>
    </lineage>
</organism>
<keyword evidence="3" id="KW-1185">Reference proteome</keyword>
<dbReference type="RefSeq" id="WP_311426293.1">
    <property type="nucleotide sequence ID" value="NZ_JAVRIA010000001.1"/>
</dbReference>